<feature type="compositionally biased region" description="Basic residues" evidence="2">
    <location>
        <begin position="1013"/>
        <end position="1024"/>
    </location>
</feature>
<feature type="region of interest" description="Disordered" evidence="2">
    <location>
        <begin position="760"/>
        <end position="789"/>
    </location>
</feature>
<feature type="compositionally biased region" description="Basic residues" evidence="2">
    <location>
        <begin position="113"/>
        <end position="127"/>
    </location>
</feature>
<sequence length="1118" mass="122646">PDSPLFHLTDDEDYRLDDDFVLTDEEGSGDDAFMLIPEAKETGAKGAAKYVDPSKVRERKRKQVERDMAKQKGKKTTRDKDGTHSLADLSRLVPNGDREMEGEGEGESMLSQRTRRAKKAPVTTKARKKARRGFNYSIREWMDVVLVTEFLNRKALHEREQAAIKEAAQNTKRRKKKVAAIQGPSCVRMSSRVDRLPSLLGRVGVRTGQDLCERDAAMSDSLCCLPGWWEAHLTGQYREAEEVGSLPSIPLCYEQEPVPSNTKIENITFIPAEREREKERVVDTPEEAERVRERERVVDTPRERGMLYRVPRDMDRDVADDGSVFGTAAPRRVTYNIGREHIQRWRHEYALDVQRRPKREPVPRHKAKHDKRDKSKAVESVYPLSLHGVSPYALQRQHLERERERREKSGEGRGRPTNPDTHAVSLLVFKNGASVPHWTDACSHVASDTETLRAKSSYELSLGSPDPAYVKGLAATKGAVTPSVTKGPAPVEGYARPEVVARIRQLLPRLVAYPPTSRYISEGLNRQPPMPVSIVSGRRANMLHPRLLVPYAGVAEYAILDRVEREMMIQDEHMLKVEREKEREKEREAERERELKELKETVKVESGIASVPAVLTSTVPGTAPTGSSLYLGGTSMPQYSTSTTYSACSGQGVGSSILSQGSGVVSQEGVLSQQSLLSQPSTASGMGVLSQPSQGAVAPLSSTQSSGTLYSGVGTSVSGTSSAGVYPSGVSQPSVVTPYTTTGFATAPSVTGVTAVEVKTESQRGMEGEVKTESQMSIGCASSTPDVSGVGVQGNTGELEVIGEPLQPALKRAPEGVAPGPVLSQQTEEERAADESDGEDIILGGEEGEREMPPPEAHDEREGDVSMEPSEPGAGVCPFSLPPMPAELAAQLSLGVKDRERERHRTLMGSTVSDMGTETSRYLTCFRGRYRTRASLRLGLAHGDVLGRGPELDPPKGQKPIPCRFGVWRGKGVPSTHPSVSLSQAALRKERAREMAAAAKKELERERVVDQKGKKKAQAKRRKKPVPIRNIEADYQVKFEAATLAAIQSSVHTISLSSPLHTWTHSVTVALPETVTETVAATVPTITAQANLLQHQRRQFSKLFPLVLMHSLLQPKLH</sequence>
<protein>
    <submittedName>
        <fullName evidence="3">Uncharacterized protein</fullName>
    </submittedName>
</protein>
<feature type="compositionally biased region" description="Basic and acidic residues" evidence="2">
    <location>
        <begin position="1003"/>
        <end position="1012"/>
    </location>
</feature>
<feature type="non-terminal residue" evidence="3">
    <location>
        <position position="1"/>
    </location>
</feature>
<feature type="region of interest" description="Disordered" evidence="2">
    <location>
        <begin position="1003"/>
        <end position="1024"/>
    </location>
</feature>
<evidence type="ECO:0000313" key="3">
    <source>
        <dbReference type="EMBL" id="GIQ84637.1"/>
    </source>
</evidence>
<dbReference type="Proteomes" id="UP000265618">
    <property type="component" value="Unassembled WGS sequence"/>
</dbReference>
<feature type="compositionally biased region" description="Basic and acidic residues" evidence="2">
    <location>
        <begin position="850"/>
        <end position="864"/>
    </location>
</feature>
<feature type="region of interest" description="Disordered" evidence="2">
    <location>
        <begin position="392"/>
        <end position="421"/>
    </location>
</feature>
<proteinExistence type="predicted"/>
<feature type="region of interest" description="Disordered" evidence="2">
    <location>
        <begin position="44"/>
        <end position="127"/>
    </location>
</feature>
<dbReference type="AlphaFoldDB" id="A0A9K3CY39"/>
<evidence type="ECO:0000256" key="2">
    <source>
        <dbReference type="SAM" id="MobiDB-lite"/>
    </source>
</evidence>
<keyword evidence="4" id="KW-1185">Reference proteome</keyword>
<name>A0A9K3CY39_9EUKA</name>
<gene>
    <name evidence="3" type="ORF">KIPB_006172</name>
</gene>
<organism evidence="3 4">
    <name type="scientific">Kipferlia bialata</name>
    <dbReference type="NCBI Taxonomy" id="797122"/>
    <lineage>
        <taxon>Eukaryota</taxon>
        <taxon>Metamonada</taxon>
        <taxon>Carpediemonas-like organisms</taxon>
        <taxon>Kipferlia</taxon>
    </lineage>
</organism>
<reference evidence="3 4" key="1">
    <citation type="journal article" date="2018" name="PLoS ONE">
        <title>The draft genome of Kipferlia bialata reveals reductive genome evolution in fornicate parasites.</title>
        <authorList>
            <person name="Tanifuji G."/>
            <person name="Takabayashi S."/>
            <person name="Kume K."/>
            <person name="Takagi M."/>
            <person name="Nakayama T."/>
            <person name="Kamikawa R."/>
            <person name="Inagaki Y."/>
            <person name="Hashimoto T."/>
        </authorList>
    </citation>
    <scope>NUCLEOTIDE SEQUENCE [LARGE SCALE GENOMIC DNA]</scope>
    <source>
        <strain evidence="3">NY0173</strain>
    </source>
</reference>
<evidence type="ECO:0000313" key="4">
    <source>
        <dbReference type="Proteomes" id="UP000265618"/>
    </source>
</evidence>
<feature type="region of interest" description="Disordered" evidence="2">
    <location>
        <begin position="812"/>
        <end position="871"/>
    </location>
</feature>
<feature type="region of interest" description="Disordered" evidence="2">
    <location>
        <begin position="356"/>
        <end position="377"/>
    </location>
</feature>
<comment type="caution">
    <text evidence="3">The sequence shown here is derived from an EMBL/GenBank/DDBJ whole genome shotgun (WGS) entry which is preliminary data.</text>
</comment>
<feature type="compositionally biased region" description="Basic and acidic residues" evidence="2">
    <location>
        <begin position="397"/>
        <end position="414"/>
    </location>
</feature>
<keyword evidence="1" id="KW-0175">Coiled coil</keyword>
<feature type="compositionally biased region" description="Basic and acidic residues" evidence="2">
    <location>
        <begin position="64"/>
        <end position="83"/>
    </location>
</feature>
<accession>A0A9K3CY39</accession>
<dbReference type="EMBL" id="BDIP01001554">
    <property type="protein sequence ID" value="GIQ84637.1"/>
    <property type="molecule type" value="Genomic_DNA"/>
</dbReference>
<feature type="compositionally biased region" description="Basic and acidic residues" evidence="2">
    <location>
        <begin position="760"/>
        <end position="772"/>
    </location>
</feature>
<feature type="compositionally biased region" description="Polar residues" evidence="2">
    <location>
        <begin position="773"/>
        <end position="786"/>
    </location>
</feature>
<feature type="coiled-coil region" evidence="1">
    <location>
        <begin position="560"/>
        <end position="601"/>
    </location>
</feature>
<evidence type="ECO:0000256" key="1">
    <source>
        <dbReference type="SAM" id="Coils"/>
    </source>
</evidence>